<evidence type="ECO:0000259" key="5">
    <source>
        <dbReference type="PROSITE" id="PS50983"/>
    </source>
</evidence>
<comment type="subcellular location">
    <subcellularLocation>
        <location evidence="1">Cell envelope</location>
    </subcellularLocation>
</comment>
<dbReference type="GO" id="GO:0030288">
    <property type="term" value="C:outer membrane-bounded periplasmic space"/>
    <property type="evidence" value="ECO:0007669"/>
    <property type="project" value="TreeGrafter"/>
</dbReference>
<dbReference type="InterPro" id="IPR002491">
    <property type="entry name" value="ABC_transptr_periplasmic_BD"/>
</dbReference>
<evidence type="ECO:0000256" key="4">
    <source>
        <dbReference type="ARBA" id="ARBA00022729"/>
    </source>
</evidence>
<dbReference type="GO" id="GO:1901678">
    <property type="term" value="P:iron coordination entity transport"/>
    <property type="evidence" value="ECO:0007669"/>
    <property type="project" value="UniProtKB-ARBA"/>
</dbReference>
<feature type="domain" description="Fe/B12 periplasmic-binding" evidence="5">
    <location>
        <begin position="37"/>
        <end position="301"/>
    </location>
</feature>
<dbReference type="SUPFAM" id="SSF53807">
    <property type="entry name" value="Helical backbone' metal receptor"/>
    <property type="match status" value="1"/>
</dbReference>
<sequence>MGEAGRLNMKVIIGGFIFMVEVNNVAGVTKVADNIERVAALEFSFIDDLVALGISPVAIADDGNKENIIEPVRKHLDDYISVGDRENPDLDKLREAEPQLIIADSTRHKDIYDELNKITPTILLNSFGGDYKENLEAFKVVSQAVSKEDEGKARLEEHNKKVDEESKNISIDKKLSTLPVVPAKIGVAAHSDKSYVGQFLEISGFDIPLDQKDANKYKPYLDGPYLQMTPDQLAELDPERLIIMSDKEDENALDKLKNSDAYKKIKAVENDKVHQVGRLAWAKSRGLIASESIVKELSEFK</sequence>
<keyword evidence="3" id="KW-0813">Transport</keyword>
<evidence type="ECO:0000256" key="1">
    <source>
        <dbReference type="ARBA" id="ARBA00004196"/>
    </source>
</evidence>
<dbReference type="PANTHER" id="PTHR30532">
    <property type="entry name" value="IRON III DICITRATE-BINDING PERIPLASMIC PROTEIN"/>
    <property type="match status" value="1"/>
</dbReference>
<evidence type="ECO:0000313" key="6">
    <source>
        <dbReference type="EMBL" id="KKB26379.1"/>
    </source>
</evidence>
<evidence type="ECO:0000313" key="7">
    <source>
        <dbReference type="Proteomes" id="UP000033530"/>
    </source>
</evidence>
<organism evidence="6 7">
    <name type="scientific">Staphylococcus carnosus</name>
    <dbReference type="NCBI Taxonomy" id="1281"/>
    <lineage>
        <taxon>Bacteria</taxon>
        <taxon>Bacillati</taxon>
        <taxon>Bacillota</taxon>
        <taxon>Bacilli</taxon>
        <taxon>Bacillales</taxon>
        <taxon>Staphylococcaceae</taxon>
        <taxon>Staphylococcus</taxon>
    </lineage>
</organism>
<comment type="similarity">
    <text evidence="2">Belongs to the bacterial solute-binding protein 8 family.</text>
</comment>
<gene>
    <name evidence="6" type="ORF">VV61_02505</name>
</gene>
<evidence type="ECO:0000256" key="3">
    <source>
        <dbReference type="ARBA" id="ARBA00022448"/>
    </source>
</evidence>
<reference evidence="6 7" key="1">
    <citation type="submission" date="2015-03" db="EMBL/GenBank/DDBJ databases">
        <title>Draft Genome Sequence of S. carnosus subsp. utilis LTH 7013, Isolated from South Tirolean Ham.</title>
        <authorList>
            <person name="Mueller A."/>
            <person name="Huptas C."/>
            <person name="Wenning M."/>
            <person name="Weiss A."/>
            <person name="Schmidt H."/>
        </authorList>
    </citation>
    <scope>NUCLEOTIDE SEQUENCE [LARGE SCALE GENOMIC DNA]</scope>
    <source>
        <strain evidence="6 7">LTH7013</strain>
    </source>
</reference>
<comment type="caution">
    <text evidence="6">The sequence shown here is derived from an EMBL/GenBank/DDBJ whole genome shotgun (WGS) entry which is preliminary data.</text>
</comment>
<accession>A0AAJ0JQX6</accession>
<dbReference type="InterPro" id="IPR051313">
    <property type="entry name" value="Bact_iron-sidero_bind"/>
</dbReference>
<dbReference type="PANTHER" id="PTHR30532:SF29">
    <property type="entry name" value="FE(3+) DICITRATE-BINDING PERIPLASMIC PROTEIN"/>
    <property type="match status" value="1"/>
</dbReference>
<dbReference type="Proteomes" id="UP000033530">
    <property type="component" value="Unassembled WGS sequence"/>
</dbReference>
<dbReference type="Gene3D" id="3.40.50.1980">
    <property type="entry name" value="Nitrogenase molybdenum iron protein domain"/>
    <property type="match status" value="2"/>
</dbReference>
<protein>
    <submittedName>
        <fullName evidence="6">Iron citrate ABC transporter substrate-binding protein</fullName>
    </submittedName>
</protein>
<dbReference type="Pfam" id="PF01497">
    <property type="entry name" value="Peripla_BP_2"/>
    <property type="match status" value="1"/>
</dbReference>
<dbReference type="PROSITE" id="PS50983">
    <property type="entry name" value="FE_B12_PBP"/>
    <property type="match status" value="1"/>
</dbReference>
<dbReference type="EMBL" id="LAIU01000001">
    <property type="protein sequence ID" value="KKB26379.1"/>
    <property type="molecule type" value="Genomic_DNA"/>
</dbReference>
<evidence type="ECO:0000256" key="2">
    <source>
        <dbReference type="ARBA" id="ARBA00008814"/>
    </source>
</evidence>
<keyword evidence="4" id="KW-0732">Signal</keyword>
<name>A0AAJ0JQX6_STACA</name>
<proteinExistence type="inferred from homology"/>
<dbReference type="AlphaFoldDB" id="A0AAJ0JQX6"/>
<dbReference type="CDD" id="cd01146">
    <property type="entry name" value="FhuD"/>
    <property type="match status" value="1"/>
</dbReference>